<dbReference type="Gene3D" id="3.30.420.280">
    <property type="match status" value="1"/>
</dbReference>
<organism evidence="3 4">
    <name type="scientific">Mesoterricola sediminis</name>
    <dbReference type="NCBI Taxonomy" id="2927980"/>
    <lineage>
        <taxon>Bacteria</taxon>
        <taxon>Pseudomonadati</taxon>
        <taxon>Acidobacteriota</taxon>
        <taxon>Holophagae</taxon>
        <taxon>Holophagales</taxon>
        <taxon>Holophagaceae</taxon>
        <taxon>Mesoterricola</taxon>
    </lineage>
</organism>
<accession>A0AA48KCP9</accession>
<dbReference type="KEGG" id="msea:METESE_12380"/>
<proteinExistence type="predicted"/>
<dbReference type="InterPro" id="IPR035421">
    <property type="entry name" value="Terminase_6C"/>
</dbReference>
<dbReference type="Gene3D" id="3.40.50.300">
    <property type="entry name" value="P-loop containing nucleotide triphosphate hydrolases"/>
    <property type="match status" value="1"/>
</dbReference>
<evidence type="ECO:0000313" key="4">
    <source>
        <dbReference type="Proteomes" id="UP001228113"/>
    </source>
</evidence>
<dbReference type="InterPro" id="IPR027417">
    <property type="entry name" value="P-loop_NTPase"/>
</dbReference>
<dbReference type="AlphaFoldDB" id="A0AA48KCP9"/>
<evidence type="ECO:0000259" key="2">
    <source>
        <dbReference type="Pfam" id="PF17289"/>
    </source>
</evidence>
<protein>
    <submittedName>
        <fullName evidence="3">Terminase</fullName>
    </submittedName>
</protein>
<keyword evidence="1" id="KW-1188">Viral release from host cell</keyword>
<evidence type="ECO:0000313" key="3">
    <source>
        <dbReference type="EMBL" id="BDU76280.1"/>
    </source>
</evidence>
<dbReference type="Pfam" id="PF03237">
    <property type="entry name" value="Terminase_6N"/>
    <property type="match status" value="1"/>
</dbReference>
<reference evidence="3" key="1">
    <citation type="journal article" date="2023" name="Int. J. Syst. Evol. Microbiol.">
        <title>Mesoterricola silvestris gen. nov., sp. nov., Mesoterricola sediminis sp. nov., Geothrix oryzae sp. nov., Geothrix edaphica sp. nov., Geothrix rubra sp. nov., and Geothrix limicola sp. nov., six novel members of Acidobacteriota isolated from soils.</title>
        <authorList>
            <person name="Itoh H."/>
            <person name="Sugisawa Y."/>
            <person name="Mise K."/>
            <person name="Xu Z."/>
            <person name="Kuniyasu M."/>
            <person name="Ushijima N."/>
            <person name="Kawano K."/>
            <person name="Kobayashi E."/>
            <person name="Shiratori Y."/>
            <person name="Masuda Y."/>
            <person name="Senoo K."/>
        </authorList>
    </citation>
    <scope>NUCLEOTIDE SEQUENCE</scope>
    <source>
        <strain evidence="3">W786</strain>
    </source>
</reference>
<evidence type="ECO:0000256" key="1">
    <source>
        <dbReference type="ARBA" id="ARBA00022612"/>
    </source>
</evidence>
<gene>
    <name evidence="3" type="ORF">METESE_12380</name>
</gene>
<dbReference type="Proteomes" id="UP001228113">
    <property type="component" value="Chromosome"/>
</dbReference>
<dbReference type="EMBL" id="AP027081">
    <property type="protein sequence ID" value="BDU76280.1"/>
    <property type="molecule type" value="Genomic_DNA"/>
</dbReference>
<dbReference type="Pfam" id="PF17289">
    <property type="entry name" value="Terminase_6C"/>
    <property type="match status" value="1"/>
</dbReference>
<dbReference type="RefSeq" id="WP_316411314.1">
    <property type="nucleotide sequence ID" value="NZ_AP027081.1"/>
</dbReference>
<feature type="domain" description="Terminase large subunit gp17-like C-terminal" evidence="2">
    <location>
        <begin position="269"/>
        <end position="430"/>
    </location>
</feature>
<keyword evidence="4" id="KW-1185">Reference proteome</keyword>
<sequence length="448" mass="50303">MRTVGSLALQDMPDQPAPTLNIPQAQFLAMPHKYRAFVAGFGSGKTWVGCGGSAQHHYEHPGVHSGYFAPSYPQIRDIFYPTVEEALFDWGLRTRVKVGDHEVEVWRGRSFLGMIMCRSMDDPASIIGFKIGHALVDEMDVMPMVKAQQAWRKIIARMRYRRDGLKNGIDLTTTPEGFKFVYQQFHQQVQKRPELGKIYGMVQASTYDNEIYLPDDYIPSLLASYPENLIDAYIKGLFVNLQTGNVYKAFNRHLNRCDDAPMDGEPVHIGMDFNVGKMASIAHVVRQDLPRAVDEIIGADDTPDMIRQIKERFWRVQGGQVLKTRTISIYPDASGASRKSVNASTSDLDLLRQAGFQVYANAANPAVKDRVNAMNAMFCNSAGERRYLVNPERCPTYVDCLEQQAWGTNGEPDKTTGHDHPVDAGGYYIVYRFPVVKPIAKTVKVIGV</sequence>
<name>A0AA48KCP9_9BACT</name>